<dbReference type="InterPro" id="IPR002471">
    <property type="entry name" value="Pept_S9_AS"/>
</dbReference>
<evidence type="ECO:0000313" key="5">
    <source>
        <dbReference type="EMBL" id="MCJ8211889.1"/>
    </source>
</evidence>
<name>A0A9X2BAI8_9SPHI</name>
<proteinExistence type="predicted"/>
<dbReference type="PANTHER" id="PTHR40111:SF1">
    <property type="entry name" value="CEPHALOSPORIN-C DEACETYLASE"/>
    <property type="match status" value="1"/>
</dbReference>
<feature type="active site" description="Charge relay system" evidence="2">
    <location>
        <position position="378"/>
    </location>
</feature>
<dbReference type="InterPro" id="IPR029058">
    <property type="entry name" value="AB_hydrolase_fold"/>
</dbReference>
<accession>A0A9X2BAI8</accession>
<reference evidence="5" key="1">
    <citation type="submission" date="2022-04" db="EMBL/GenBank/DDBJ databases">
        <title>Mucilaginibacter sp. RS28 isolated from freshwater.</title>
        <authorList>
            <person name="Ko S.-R."/>
        </authorList>
    </citation>
    <scope>NUCLEOTIDE SEQUENCE</scope>
    <source>
        <strain evidence="5">RS28</strain>
    </source>
</reference>
<evidence type="ECO:0000313" key="6">
    <source>
        <dbReference type="Proteomes" id="UP001139450"/>
    </source>
</evidence>
<dbReference type="Gene3D" id="3.40.50.1820">
    <property type="entry name" value="alpha/beta hydrolase"/>
    <property type="match status" value="1"/>
</dbReference>
<dbReference type="AlphaFoldDB" id="A0A9X2BAI8"/>
<feature type="active site" description="Charge relay system" evidence="2">
    <location>
        <position position="407"/>
    </location>
</feature>
<organism evidence="5 6">
    <name type="scientific">Mucilaginibacter straminoryzae</name>
    <dbReference type="NCBI Taxonomy" id="2932774"/>
    <lineage>
        <taxon>Bacteria</taxon>
        <taxon>Pseudomonadati</taxon>
        <taxon>Bacteroidota</taxon>
        <taxon>Sphingobacteriia</taxon>
        <taxon>Sphingobacteriales</taxon>
        <taxon>Sphingobacteriaceae</taxon>
        <taxon>Mucilaginibacter</taxon>
    </lineage>
</organism>
<dbReference type="InterPro" id="IPR013783">
    <property type="entry name" value="Ig-like_fold"/>
</dbReference>
<dbReference type="EMBL" id="JALJEJ010000014">
    <property type="protein sequence ID" value="MCJ8211889.1"/>
    <property type="molecule type" value="Genomic_DNA"/>
</dbReference>
<dbReference type="Gene3D" id="2.60.40.10">
    <property type="entry name" value="Immunoglobulins"/>
    <property type="match status" value="1"/>
</dbReference>
<dbReference type="GO" id="GO:0052689">
    <property type="term" value="F:carboxylic ester hydrolase activity"/>
    <property type="evidence" value="ECO:0007669"/>
    <property type="project" value="TreeGrafter"/>
</dbReference>
<dbReference type="Pfam" id="PF05448">
    <property type="entry name" value="AXE1"/>
    <property type="match status" value="1"/>
</dbReference>
<dbReference type="RefSeq" id="WP_245132925.1">
    <property type="nucleotide sequence ID" value="NZ_JALJEJ010000014.1"/>
</dbReference>
<dbReference type="SUPFAM" id="SSF53474">
    <property type="entry name" value="alpha/beta-Hydrolases"/>
    <property type="match status" value="1"/>
</dbReference>
<protein>
    <submittedName>
        <fullName evidence="5">Acetylxylan esterase</fullName>
    </submittedName>
</protein>
<evidence type="ECO:0000259" key="4">
    <source>
        <dbReference type="Pfam" id="PF05448"/>
    </source>
</evidence>
<evidence type="ECO:0000256" key="1">
    <source>
        <dbReference type="ARBA" id="ARBA00022801"/>
    </source>
</evidence>
<dbReference type="InterPro" id="IPR039069">
    <property type="entry name" value="CE7"/>
</dbReference>
<dbReference type="InterPro" id="IPR008391">
    <property type="entry name" value="AXE1_dom"/>
</dbReference>
<dbReference type="PANTHER" id="PTHR40111">
    <property type="entry name" value="CEPHALOSPORIN-C DEACETYLASE"/>
    <property type="match status" value="1"/>
</dbReference>
<dbReference type="Proteomes" id="UP001139450">
    <property type="component" value="Unassembled WGS sequence"/>
</dbReference>
<dbReference type="GO" id="GO:0005976">
    <property type="term" value="P:polysaccharide metabolic process"/>
    <property type="evidence" value="ECO:0007669"/>
    <property type="project" value="TreeGrafter"/>
</dbReference>
<gene>
    <name evidence="5" type="ORF">MUY27_19380</name>
</gene>
<feature type="domain" description="Acetyl xylan esterase" evidence="4">
    <location>
        <begin position="128"/>
        <end position="413"/>
    </location>
</feature>
<keyword evidence="6" id="KW-1185">Reference proteome</keyword>
<feature type="active site" description="Nucleophile" evidence="2">
    <location>
        <position position="293"/>
    </location>
</feature>
<keyword evidence="1" id="KW-0378">Hydrolase</keyword>
<dbReference type="PROSITE" id="PS00708">
    <property type="entry name" value="PRO_ENDOPEP_SER"/>
    <property type="match status" value="1"/>
</dbReference>
<dbReference type="GO" id="GO:0006508">
    <property type="term" value="P:proteolysis"/>
    <property type="evidence" value="ECO:0007669"/>
    <property type="project" value="InterPro"/>
</dbReference>
<feature type="binding site" evidence="3">
    <location>
        <position position="211"/>
    </location>
    <ligand>
        <name>substrate</name>
    </ligand>
</feature>
<comment type="caution">
    <text evidence="5">The sequence shown here is derived from an EMBL/GenBank/DDBJ whole genome shotgun (WGS) entry which is preliminary data.</text>
</comment>
<evidence type="ECO:0000256" key="3">
    <source>
        <dbReference type="PIRSR" id="PIRSR639069-2"/>
    </source>
</evidence>
<sequence length="428" mass="48219">MSANSNRADKKAPVGKSVSLLEDDITFEAEPGKKDALFDENEKIVYKVSIRNNTQDKQTGSVGYTILSNNGDKVISQKSVEVTLKKDDSKSVTLSMPAQEAGFYKLNLTINVTDYDDTIRRVFGVSPKKIRSTTEKPADFDVFWRDARDSLARVPMEAKVTLMPNMEKGNTSCYLVEMKSYDNLLVRGWLTIAKNRKPGDKFPVWLVVPGYGGTGVKPIYGSTELAVFAFNCRGQGNSKDKINPTKEGYLTTGIESRYKYIYRGAIMDCIRAVDFIFSRPELDSKNIIISGGSMGGYLAIATASLDKRIKLCSANNPVFCSYRDLVGNKDWPMSDFMKYSKARRLPLEKILKTLDYYDLKYFSPNLTCPSLIGISLLDNLAPPYNEYVMLNNIKAKYKLFVYPNLGHEVPPPLFTYLSNWMMDEFGMF</sequence>
<dbReference type="GO" id="GO:0004252">
    <property type="term" value="F:serine-type endopeptidase activity"/>
    <property type="evidence" value="ECO:0007669"/>
    <property type="project" value="InterPro"/>
</dbReference>
<evidence type="ECO:0000256" key="2">
    <source>
        <dbReference type="PIRSR" id="PIRSR639069-1"/>
    </source>
</evidence>